<name>A0A6J4UAF8_9BACT</name>
<feature type="compositionally biased region" description="Basic residues" evidence="1">
    <location>
        <begin position="60"/>
        <end position="70"/>
    </location>
</feature>
<feature type="non-terminal residue" evidence="2">
    <location>
        <position position="1"/>
    </location>
</feature>
<feature type="non-terminal residue" evidence="2">
    <location>
        <position position="275"/>
    </location>
</feature>
<feature type="compositionally biased region" description="Basic and acidic residues" evidence="1">
    <location>
        <begin position="112"/>
        <end position="136"/>
    </location>
</feature>
<feature type="compositionally biased region" description="Low complexity" evidence="1">
    <location>
        <begin position="100"/>
        <end position="109"/>
    </location>
</feature>
<feature type="compositionally biased region" description="Basic and acidic residues" evidence="1">
    <location>
        <begin position="77"/>
        <end position="92"/>
    </location>
</feature>
<gene>
    <name evidence="2" type="ORF">AVDCRST_MAG49-1056</name>
</gene>
<evidence type="ECO:0000256" key="1">
    <source>
        <dbReference type="SAM" id="MobiDB-lite"/>
    </source>
</evidence>
<feature type="compositionally biased region" description="Low complexity" evidence="1">
    <location>
        <begin position="7"/>
        <end position="18"/>
    </location>
</feature>
<proteinExistence type="predicted"/>
<evidence type="ECO:0000313" key="2">
    <source>
        <dbReference type="EMBL" id="CAA9542975.1"/>
    </source>
</evidence>
<feature type="compositionally biased region" description="Low complexity" evidence="1">
    <location>
        <begin position="218"/>
        <end position="239"/>
    </location>
</feature>
<feature type="compositionally biased region" description="Basic and acidic residues" evidence="1">
    <location>
        <begin position="24"/>
        <end position="38"/>
    </location>
</feature>
<reference evidence="2" key="1">
    <citation type="submission" date="2020-02" db="EMBL/GenBank/DDBJ databases">
        <authorList>
            <person name="Meier V. D."/>
        </authorList>
    </citation>
    <scope>NUCLEOTIDE SEQUENCE</scope>
    <source>
        <strain evidence="2">AVDCRST_MAG49</strain>
    </source>
</reference>
<dbReference type="EMBL" id="CADCWG010000063">
    <property type="protein sequence ID" value="CAA9542975.1"/>
    <property type="molecule type" value="Genomic_DNA"/>
</dbReference>
<dbReference type="AlphaFoldDB" id="A0A6J4UAF8"/>
<feature type="region of interest" description="Disordered" evidence="1">
    <location>
        <begin position="207"/>
        <end position="241"/>
    </location>
</feature>
<feature type="region of interest" description="Disordered" evidence="1">
    <location>
        <begin position="1"/>
        <end position="136"/>
    </location>
</feature>
<organism evidence="2">
    <name type="scientific">uncultured Thermomicrobiales bacterium</name>
    <dbReference type="NCBI Taxonomy" id="1645740"/>
    <lineage>
        <taxon>Bacteria</taxon>
        <taxon>Pseudomonadati</taxon>
        <taxon>Thermomicrobiota</taxon>
        <taxon>Thermomicrobia</taxon>
        <taxon>Thermomicrobiales</taxon>
        <taxon>environmental samples</taxon>
    </lineage>
</organism>
<protein>
    <submittedName>
        <fullName evidence="2">Uncharacterized protein</fullName>
    </submittedName>
</protein>
<sequence length="275" mass="27884">DRRSGRRTAGAARALPGPVRGPPRRPDAVPRDAGDLADRPGPPAADVSGRLGDGGPVPGRRGRRVHRRPVRGLLPRADGRQPAHLHLGDGGDRVSGAGGRVLAPAAAAGPPDPRRPRREPDLQAAHPDPDPADRAPARRLLRRGLLAAGLGGGRVRPRARPGGRAAVRGRLAGRAAGVLGDADDGDQPDLLRADDLPHRADRAAVAVSRAGPRRRGRPAVSLDGRVPGRAPPRAAVGARDAGRVRGAGGLAGGARGGAAVGVAGRGPALLGGRRV</sequence>
<accession>A0A6J4UAF8</accession>